<reference evidence="1 2" key="1">
    <citation type="submission" date="2016-06" db="EMBL/GenBank/DDBJ databases">
        <title>Evolution of pathogenesis and genome organization in the Tremellales.</title>
        <authorList>
            <person name="Cuomo C."/>
            <person name="Litvintseva A."/>
            <person name="Heitman J."/>
            <person name="Chen Y."/>
            <person name="Sun S."/>
            <person name="Springer D."/>
            <person name="Dromer F."/>
            <person name="Young S."/>
            <person name="Zeng Q."/>
            <person name="Chapman S."/>
            <person name="Gujja S."/>
            <person name="Saif S."/>
            <person name="Birren B."/>
        </authorList>
    </citation>
    <scope>NUCLEOTIDE SEQUENCE [LARGE SCALE GENOMIC DNA]</scope>
    <source>
        <strain evidence="1 2">ATCC 28783</strain>
    </source>
</reference>
<comment type="caution">
    <text evidence="1">The sequence shown here is derived from an EMBL/GenBank/DDBJ whole genome shotgun (WGS) entry which is preliminary data.</text>
</comment>
<accession>A0A4Q1BNY5</accession>
<name>A0A4Q1BNY5_TREME</name>
<protein>
    <submittedName>
        <fullName evidence="1">Uncharacterized protein</fullName>
    </submittedName>
</protein>
<evidence type="ECO:0000313" key="1">
    <source>
        <dbReference type="EMBL" id="RXK39596.1"/>
    </source>
</evidence>
<evidence type="ECO:0000313" key="2">
    <source>
        <dbReference type="Proteomes" id="UP000289152"/>
    </source>
</evidence>
<dbReference type="AlphaFoldDB" id="A0A4Q1BNY5"/>
<dbReference type="VEuPathDB" id="FungiDB:TREMEDRAFT_63016"/>
<gene>
    <name evidence="1" type="ORF">M231_03098</name>
</gene>
<proteinExistence type="predicted"/>
<dbReference type="InParanoid" id="A0A4Q1BNY5"/>
<organism evidence="1 2">
    <name type="scientific">Tremella mesenterica</name>
    <name type="common">Jelly fungus</name>
    <dbReference type="NCBI Taxonomy" id="5217"/>
    <lineage>
        <taxon>Eukaryota</taxon>
        <taxon>Fungi</taxon>
        <taxon>Dikarya</taxon>
        <taxon>Basidiomycota</taxon>
        <taxon>Agaricomycotina</taxon>
        <taxon>Tremellomycetes</taxon>
        <taxon>Tremellales</taxon>
        <taxon>Tremellaceae</taxon>
        <taxon>Tremella</taxon>
    </lineage>
</organism>
<sequence>MSQVFKDDTQSWPTRPFGVLVSTDPLGPMIYQGRQMLAICKNMSAAAKIIFEARPTIPTRLTPKQFSELKSVFQIGSHPLDHDWTGGPTPYVPLAKFPLYGWWTAMRLFELNPELKACVVSFVDLDKIPLYINTFEIITSQNCLPDRYKTQRLNKRSKLDLEKRRHTAQLYGDFFAYGFLPWNATSRQVEVSRNNPGITIPKEWLKDDFSETGPWMEQMCFKGTDSFHRVKRRVAERKIQLTGKIVHEKDNEVHRLTYHQTGDISRQEVELMFNELGMKSDEIRDEVNMGRGLEALVCDSPVDLDSSIDMTDRENFLNLWQDGVDESSVFS</sequence>
<dbReference type="Proteomes" id="UP000289152">
    <property type="component" value="Unassembled WGS sequence"/>
</dbReference>
<keyword evidence="2" id="KW-1185">Reference proteome</keyword>
<dbReference type="EMBL" id="SDIL01000029">
    <property type="protein sequence ID" value="RXK39596.1"/>
    <property type="molecule type" value="Genomic_DNA"/>
</dbReference>